<sequence>MSRDLAIARIHRQPRSAMQSGKARNGQWMLVFAPAEARRQDPLTGWYGSGDTRAQLRISFASQEAAEAYARANNIPYEVEPPRPEAALKPKSYAENFRYGRAENWTH</sequence>
<protein>
    <submittedName>
        <fullName evidence="8">ETC complex I subunit conserved region</fullName>
        <ecNumber evidence="8">1.6.99.3</ecNumber>
    </submittedName>
</protein>
<gene>
    <name evidence="8" type="ORF">HMPREF0731_3191</name>
</gene>
<evidence type="ECO:0000313" key="9">
    <source>
        <dbReference type="Proteomes" id="UP000005324"/>
    </source>
</evidence>
<dbReference type="OrthoDB" id="9799572at2"/>
<keyword evidence="5" id="KW-0249">Electron transport</keyword>
<keyword evidence="3" id="KW-0679">Respiratory chain</keyword>
<dbReference type="AlphaFoldDB" id="D5RQ29"/>
<dbReference type="EMBL" id="ADVL01000654">
    <property type="protein sequence ID" value="EFH10591.1"/>
    <property type="molecule type" value="Genomic_DNA"/>
</dbReference>
<comment type="caution">
    <text evidence="8">The sequence shown here is derived from an EMBL/GenBank/DDBJ whole genome shotgun (WGS) entry which is preliminary data.</text>
</comment>
<proteinExistence type="predicted"/>
<dbReference type="InterPro" id="IPR006885">
    <property type="entry name" value="NADH_UbQ_FeS_4_mit-like"/>
</dbReference>
<dbReference type="GO" id="GO:0016020">
    <property type="term" value="C:membrane"/>
    <property type="evidence" value="ECO:0007669"/>
    <property type="project" value="UniProtKB-SubCell"/>
</dbReference>
<organism evidence="8 9">
    <name type="scientific">Pseudoroseomonas cervicalis ATCC 49957</name>
    <dbReference type="NCBI Taxonomy" id="525371"/>
    <lineage>
        <taxon>Bacteria</taxon>
        <taxon>Pseudomonadati</taxon>
        <taxon>Pseudomonadota</taxon>
        <taxon>Alphaproteobacteria</taxon>
        <taxon>Acetobacterales</taxon>
        <taxon>Roseomonadaceae</taxon>
        <taxon>Roseomonas</taxon>
    </lineage>
</organism>
<evidence type="ECO:0000256" key="1">
    <source>
        <dbReference type="ARBA" id="ARBA00004370"/>
    </source>
</evidence>
<keyword evidence="4" id="KW-0809">Transit peptide</keyword>
<dbReference type="PANTHER" id="PTHR12219">
    <property type="entry name" value="NADH-UBIQUINONE OXIDOREDUCTASE"/>
    <property type="match status" value="1"/>
</dbReference>
<keyword evidence="8" id="KW-0560">Oxidoreductase</keyword>
<evidence type="ECO:0000256" key="7">
    <source>
        <dbReference type="SAM" id="MobiDB-lite"/>
    </source>
</evidence>
<keyword evidence="6" id="KW-0472">Membrane</keyword>
<evidence type="ECO:0000256" key="5">
    <source>
        <dbReference type="ARBA" id="ARBA00022982"/>
    </source>
</evidence>
<keyword evidence="2" id="KW-0813">Transport</keyword>
<dbReference type="GO" id="GO:0022900">
    <property type="term" value="P:electron transport chain"/>
    <property type="evidence" value="ECO:0007669"/>
    <property type="project" value="InterPro"/>
</dbReference>
<dbReference type="RefSeq" id="WP_007002221.1">
    <property type="nucleotide sequence ID" value="NZ_GG770777.1"/>
</dbReference>
<evidence type="ECO:0000256" key="6">
    <source>
        <dbReference type="ARBA" id="ARBA00023136"/>
    </source>
</evidence>
<dbReference type="Gene3D" id="3.30.160.190">
    <property type="entry name" value="atu1810 like domain"/>
    <property type="match status" value="1"/>
</dbReference>
<comment type="subcellular location">
    <subcellularLocation>
        <location evidence="1">Membrane</location>
    </subcellularLocation>
</comment>
<dbReference type="PANTHER" id="PTHR12219:SF8">
    <property type="entry name" value="NADH DEHYDROGENASE [UBIQUINONE] IRON-SULFUR PROTEIN 4, MITOCHONDRIAL"/>
    <property type="match status" value="1"/>
</dbReference>
<keyword evidence="9" id="KW-1185">Reference proteome</keyword>
<evidence type="ECO:0000313" key="8">
    <source>
        <dbReference type="EMBL" id="EFH10591.1"/>
    </source>
</evidence>
<dbReference type="GO" id="GO:0016491">
    <property type="term" value="F:oxidoreductase activity"/>
    <property type="evidence" value="ECO:0007669"/>
    <property type="project" value="UniProtKB-KW"/>
</dbReference>
<evidence type="ECO:0000256" key="2">
    <source>
        <dbReference type="ARBA" id="ARBA00022448"/>
    </source>
</evidence>
<dbReference type="Pfam" id="PF04800">
    <property type="entry name" value="NDUS4"/>
    <property type="match status" value="1"/>
</dbReference>
<accession>D5RQ29</accession>
<dbReference type="InterPro" id="IPR038532">
    <property type="entry name" value="NDUFS4-like_sf"/>
</dbReference>
<evidence type="ECO:0000256" key="3">
    <source>
        <dbReference type="ARBA" id="ARBA00022660"/>
    </source>
</evidence>
<reference evidence="8 9" key="1">
    <citation type="submission" date="2010-04" db="EMBL/GenBank/DDBJ databases">
        <authorList>
            <person name="Qin X."/>
            <person name="Bachman B."/>
            <person name="Battles P."/>
            <person name="Bell A."/>
            <person name="Bess C."/>
            <person name="Bickham C."/>
            <person name="Chaboub L."/>
            <person name="Chen D."/>
            <person name="Coyle M."/>
            <person name="Deiros D.R."/>
            <person name="Dinh H."/>
            <person name="Forbes L."/>
            <person name="Fowler G."/>
            <person name="Francisco L."/>
            <person name="Fu Q."/>
            <person name="Gubbala S."/>
            <person name="Hale W."/>
            <person name="Han Y."/>
            <person name="Hemphill L."/>
            <person name="Highlander S.K."/>
            <person name="Hirani K."/>
            <person name="Hogues M."/>
            <person name="Jackson L."/>
            <person name="Jakkamsetti A."/>
            <person name="Javaid M."/>
            <person name="Jiang H."/>
            <person name="Korchina V."/>
            <person name="Kovar C."/>
            <person name="Lara F."/>
            <person name="Lee S."/>
            <person name="Mata R."/>
            <person name="Mathew T."/>
            <person name="Moen C."/>
            <person name="Morales K."/>
            <person name="Munidasa M."/>
            <person name="Nazareth L."/>
            <person name="Ngo R."/>
            <person name="Nguyen L."/>
            <person name="Okwuonu G."/>
            <person name="Ongeri F."/>
            <person name="Patil S."/>
            <person name="Petrosino J."/>
            <person name="Pham C."/>
            <person name="Pham P."/>
            <person name="Pu L.-L."/>
            <person name="Puazo M."/>
            <person name="Raj R."/>
            <person name="Reid J."/>
            <person name="Rouhana J."/>
            <person name="Saada N."/>
            <person name="Shang Y."/>
            <person name="Simmons D."/>
            <person name="Thornton R."/>
            <person name="Warren J."/>
            <person name="Weissenberger G."/>
            <person name="Zhang J."/>
            <person name="Zhang L."/>
            <person name="Zhou C."/>
            <person name="Zhu D."/>
            <person name="Muzny D."/>
            <person name="Worley K."/>
            <person name="Gibbs R."/>
        </authorList>
    </citation>
    <scope>NUCLEOTIDE SEQUENCE [LARGE SCALE GENOMIC DNA]</scope>
    <source>
        <strain evidence="8 9">ATCC 49957</strain>
    </source>
</reference>
<dbReference type="HOGENOM" id="CLU_077196_4_1_5"/>
<dbReference type="EC" id="1.6.99.3" evidence="8"/>
<dbReference type="Proteomes" id="UP000005324">
    <property type="component" value="Unassembled WGS sequence"/>
</dbReference>
<name>D5RQ29_9PROT</name>
<feature type="region of interest" description="Disordered" evidence="7">
    <location>
        <begin position="1"/>
        <end position="24"/>
    </location>
</feature>
<evidence type="ECO:0000256" key="4">
    <source>
        <dbReference type="ARBA" id="ARBA00022946"/>
    </source>
</evidence>